<name>A0A165FTD2_EXIGL</name>
<protein>
    <submittedName>
        <fullName evidence="1">Uncharacterized protein</fullName>
    </submittedName>
</protein>
<reference evidence="1 2" key="1">
    <citation type="journal article" date="2016" name="Mol. Biol. Evol.">
        <title>Comparative Genomics of Early-Diverging Mushroom-Forming Fungi Provides Insights into the Origins of Lignocellulose Decay Capabilities.</title>
        <authorList>
            <person name="Nagy L.G."/>
            <person name="Riley R."/>
            <person name="Tritt A."/>
            <person name="Adam C."/>
            <person name="Daum C."/>
            <person name="Floudas D."/>
            <person name="Sun H."/>
            <person name="Yadav J.S."/>
            <person name="Pangilinan J."/>
            <person name="Larsson K.H."/>
            <person name="Matsuura K."/>
            <person name="Barry K."/>
            <person name="Labutti K."/>
            <person name="Kuo R."/>
            <person name="Ohm R.A."/>
            <person name="Bhattacharya S.S."/>
            <person name="Shirouzu T."/>
            <person name="Yoshinaga Y."/>
            <person name="Martin F.M."/>
            <person name="Grigoriev I.V."/>
            <person name="Hibbett D.S."/>
        </authorList>
    </citation>
    <scope>NUCLEOTIDE SEQUENCE [LARGE SCALE GENOMIC DNA]</scope>
    <source>
        <strain evidence="1 2">HHB12029</strain>
    </source>
</reference>
<dbReference type="Proteomes" id="UP000077266">
    <property type="component" value="Unassembled WGS sequence"/>
</dbReference>
<evidence type="ECO:0000313" key="1">
    <source>
        <dbReference type="EMBL" id="KZV89501.1"/>
    </source>
</evidence>
<sequence length="293" mass="32467">MAPRLPHDVLRLVIEQATEQDSISARIVRLVSRTTAAWAGPFTLLVTARNQARIFDASVDYAVRRRFAAHVGYLIIGYGVRYIGPDSTDEYFDTQSLLPPRNAAVSMLAPFVHIKRVGCAAPVFWALSTFADFHPEHWFLTNQSLARYDVSGCSIASLLRVHIVDYSKPVQSYAKLYTSATHIFFEPLDRMDGGAISRFVATVSALLALPTCQRLLIRVSGTDTPSYAVRALAALEDAIVDSRIFVDDTFSRFRDLDKEALADAARWHYGVPLRERTFTARDADAAPAALSAV</sequence>
<dbReference type="EMBL" id="KV426071">
    <property type="protein sequence ID" value="KZV89501.1"/>
    <property type="molecule type" value="Genomic_DNA"/>
</dbReference>
<evidence type="ECO:0000313" key="2">
    <source>
        <dbReference type="Proteomes" id="UP000077266"/>
    </source>
</evidence>
<accession>A0A165FTD2</accession>
<keyword evidence="2" id="KW-1185">Reference proteome</keyword>
<organism evidence="1 2">
    <name type="scientific">Exidia glandulosa HHB12029</name>
    <dbReference type="NCBI Taxonomy" id="1314781"/>
    <lineage>
        <taxon>Eukaryota</taxon>
        <taxon>Fungi</taxon>
        <taxon>Dikarya</taxon>
        <taxon>Basidiomycota</taxon>
        <taxon>Agaricomycotina</taxon>
        <taxon>Agaricomycetes</taxon>
        <taxon>Auriculariales</taxon>
        <taxon>Exidiaceae</taxon>
        <taxon>Exidia</taxon>
    </lineage>
</organism>
<proteinExistence type="predicted"/>
<dbReference type="AlphaFoldDB" id="A0A165FTD2"/>
<gene>
    <name evidence="1" type="ORF">EXIGLDRAFT_721379</name>
</gene>
<dbReference type="InParanoid" id="A0A165FTD2"/>